<accession>A0A6I4TD58</accession>
<evidence type="ECO:0000313" key="3">
    <source>
        <dbReference type="Proteomes" id="UP000439522"/>
    </source>
</evidence>
<dbReference type="InterPro" id="IPR010994">
    <property type="entry name" value="RuvA_2-like"/>
</dbReference>
<organism evidence="2 3">
    <name type="scientific">Tsuneonella aeria</name>
    <dbReference type="NCBI Taxonomy" id="1837929"/>
    <lineage>
        <taxon>Bacteria</taxon>
        <taxon>Pseudomonadati</taxon>
        <taxon>Pseudomonadota</taxon>
        <taxon>Alphaproteobacteria</taxon>
        <taxon>Sphingomonadales</taxon>
        <taxon>Erythrobacteraceae</taxon>
        <taxon>Tsuneonella</taxon>
    </lineage>
</organism>
<name>A0A6I4TD58_9SPHN</name>
<dbReference type="RefSeq" id="WP_160610690.1">
    <property type="nucleotide sequence ID" value="NZ_WTZA01000001.1"/>
</dbReference>
<protein>
    <recommendedName>
        <fullName evidence="4">Helix-hairpin-helix domain-containing protein</fullName>
    </recommendedName>
</protein>
<reference evidence="2 3" key="1">
    <citation type="submission" date="2019-12" db="EMBL/GenBank/DDBJ databases">
        <title>Genomic-based taxomic classification of the family Erythrobacteraceae.</title>
        <authorList>
            <person name="Xu L."/>
        </authorList>
    </citation>
    <scope>NUCLEOTIDE SEQUENCE [LARGE SCALE GENOMIC DNA]</scope>
    <source>
        <strain evidence="2 3">100921-2</strain>
    </source>
</reference>
<feature type="signal peptide" evidence="1">
    <location>
        <begin position="1"/>
        <end position="18"/>
    </location>
</feature>
<evidence type="ECO:0000256" key="1">
    <source>
        <dbReference type="SAM" id="SignalP"/>
    </source>
</evidence>
<keyword evidence="1" id="KW-0732">Signal</keyword>
<sequence length="174" mass="17847">MRKIVTLTAGMMASVALAACSQADTAAHSDAATGATAAASSDAAATAAATASAAVLDANTATEEQLAAAPGMTPQRAAAVVAGRPYAGAAALNAKLLETGSQAEASQVLNGVFVPVNLNTASREDIALIPGMTDRMIGEFLEYRPYEDMAEFDREIGKYVDATEVARFRNYVTL</sequence>
<gene>
    <name evidence="2" type="ORF">GRI40_07135</name>
</gene>
<comment type="caution">
    <text evidence="2">The sequence shown here is derived from an EMBL/GenBank/DDBJ whole genome shotgun (WGS) entry which is preliminary data.</text>
</comment>
<dbReference type="SUPFAM" id="SSF47781">
    <property type="entry name" value="RuvA domain 2-like"/>
    <property type="match status" value="1"/>
</dbReference>
<dbReference type="Proteomes" id="UP000439522">
    <property type="component" value="Unassembled WGS sequence"/>
</dbReference>
<proteinExistence type="predicted"/>
<keyword evidence="3" id="KW-1185">Reference proteome</keyword>
<dbReference type="SUPFAM" id="SSF81585">
    <property type="entry name" value="PsbU/PolX domain-like"/>
    <property type="match status" value="1"/>
</dbReference>
<dbReference type="PROSITE" id="PS51257">
    <property type="entry name" value="PROKAR_LIPOPROTEIN"/>
    <property type="match status" value="1"/>
</dbReference>
<dbReference type="EMBL" id="WTZA01000001">
    <property type="protein sequence ID" value="MXO74993.1"/>
    <property type="molecule type" value="Genomic_DNA"/>
</dbReference>
<dbReference type="OrthoDB" id="7428302at2"/>
<evidence type="ECO:0000313" key="2">
    <source>
        <dbReference type="EMBL" id="MXO74993.1"/>
    </source>
</evidence>
<evidence type="ECO:0008006" key="4">
    <source>
        <dbReference type="Google" id="ProtNLM"/>
    </source>
</evidence>
<feature type="chain" id="PRO_5026197918" description="Helix-hairpin-helix domain-containing protein" evidence="1">
    <location>
        <begin position="19"/>
        <end position="174"/>
    </location>
</feature>
<dbReference type="AlphaFoldDB" id="A0A6I4TD58"/>
<dbReference type="Gene3D" id="1.10.150.320">
    <property type="entry name" value="Photosystem II 12 kDa extrinsic protein"/>
    <property type="match status" value="2"/>
</dbReference>